<evidence type="ECO:0000259" key="2">
    <source>
        <dbReference type="PROSITE" id="PS50234"/>
    </source>
</evidence>
<comment type="caution">
    <text evidence="3">The sequence shown here is derived from an EMBL/GenBank/DDBJ whole genome shotgun (WGS) entry which is preliminary data.</text>
</comment>
<dbReference type="AlphaFoldDB" id="C8S360"/>
<sequence>MKPQPIDSRRTEPAAIPVLDTGLAAALQKFRRVEEGALYPFGLTLLTLMLMMGGMALDLMRHEQKRTTLQQTLDRSTLAAASLQQSLDPESVVRDYFAKANMTQYLSGVTVDEGMNYREVNALAAADTNPFFMQMVGIDSFDAKAASTAEQRISNVEVSMVLDISGSMASNSRLTRLRPAAKEFIDTVINGSDPGRVSISVVPYNAQVNLGAGMMSQFNVNALHSTSYCVELPNSVFGSTGLSQATSFVHNGHFDPWGTGNSSNYNCPPTANVAVTPMSGDAAYLKGRVDLLASMGYTSIDVGVKWGTLLLDPSAQPLINGLVGLGQVDEDFTDRPLDPDEANVLKVLVVMSDGENTEEYKLTAPYRSGPSAIYKKTSNSKLTLYSDRASTTSDYYWFSDSKWHTTIDGGTTGSVQMTWPEVWAKWSVRYVAKDIYTKALGGSENSWFETFTDEISYGQKDVRLQQICDAAKDSGIVIFSIGFEAPENGRNQLRDCASQPSNYFNATGVQITTAFRAIATQLSHLRLTQ</sequence>
<dbReference type="Pfam" id="PF13400">
    <property type="entry name" value="Tad"/>
    <property type="match status" value="1"/>
</dbReference>
<keyword evidence="1" id="KW-0812">Transmembrane</keyword>
<protein>
    <recommendedName>
        <fullName evidence="2">VWFA domain-containing protein</fullName>
    </recommendedName>
</protein>
<evidence type="ECO:0000313" key="3">
    <source>
        <dbReference type="EMBL" id="EEW24542.1"/>
    </source>
</evidence>
<dbReference type="InterPro" id="IPR028087">
    <property type="entry name" value="Tad_N"/>
</dbReference>
<dbReference type="RefSeq" id="WP_008031482.1">
    <property type="nucleotide sequence ID" value="NZ_ACYY01000017.1"/>
</dbReference>
<dbReference type="eggNOG" id="COG4655">
    <property type="taxonomic scope" value="Bacteria"/>
</dbReference>
<organism evidence="3 4">
    <name type="scientific">Rhodobacter ferrooxidans</name>
    <dbReference type="NCBI Taxonomy" id="371731"/>
    <lineage>
        <taxon>Bacteria</taxon>
        <taxon>Pseudomonadati</taxon>
        <taxon>Pseudomonadota</taxon>
        <taxon>Alphaproteobacteria</taxon>
        <taxon>Rhodobacterales</taxon>
        <taxon>Rhodobacter group</taxon>
        <taxon>Rhodobacter</taxon>
    </lineage>
</organism>
<dbReference type="Gene3D" id="3.40.50.410">
    <property type="entry name" value="von Willebrand factor, type A domain"/>
    <property type="match status" value="1"/>
</dbReference>
<dbReference type="PROSITE" id="PS50234">
    <property type="entry name" value="VWFA"/>
    <property type="match status" value="1"/>
</dbReference>
<keyword evidence="1" id="KW-0472">Membrane</keyword>
<dbReference type="OrthoDB" id="7522752at2"/>
<keyword evidence="1" id="KW-1133">Transmembrane helix</keyword>
<keyword evidence="4" id="KW-1185">Reference proteome</keyword>
<dbReference type="InterPro" id="IPR002035">
    <property type="entry name" value="VWF_A"/>
</dbReference>
<feature type="domain" description="VWFA" evidence="2">
    <location>
        <begin position="157"/>
        <end position="304"/>
    </location>
</feature>
<gene>
    <name evidence="3" type="ORF">Rsw2DRAFT_2488</name>
</gene>
<feature type="transmembrane region" description="Helical" evidence="1">
    <location>
        <begin position="37"/>
        <end position="57"/>
    </location>
</feature>
<name>C8S360_9RHOB</name>
<accession>C8S360</accession>
<dbReference type="Proteomes" id="UP000010121">
    <property type="component" value="Unassembled WGS sequence"/>
</dbReference>
<evidence type="ECO:0000256" key="1">
    <source>
        <dbReference type="SAM" id="Phobius"/>
    </source>
</evidence>
<dbReference type="InterPro" id="IPR036465">
    <property type="entry name" value="vWFA_dom_sf"/>
</dbReference>
<dbReference type="STRING" id="371731.Rsw2DRAFT_2488"/>
<dbReference type="SUPFAM" id="SSF53300">
    <property type="entry name" value="vWA-like"/>
    <property type="match status" value="1"/>
</dbReference>
<dbReference type="EMBL" id="ACYY01000017">
    <property type="protein sequence ID" value="EEW24542.1"/>
    <property type="molecule type" value="Genomic_DNA"/>
</dbReference>
<proteinExistence type="predicted"/>
<evidence type="ECO:0000313" key="4">
    <source>
        <dbReference type="Proteomes" id="UP000010121"/>
    </source>
</evidence>
<reference evidence="3 4" key="1">
    <citation type="submission" date="2009-08" db="EMBL/GenBank/DDBJ databases">
        <title>The draft genome of Rhodobacter sp. SW2.</title>
        <authorList>
            <consortium name="US DOE Joint Genome Institute (JGI-PGF)"/>
            <person name="Lucas S."/>
            <person name="Copeland A."/>
            <person name="Lapidus A."/>
            <person name="Glavina del Rio T."/>
            <person name="Tice H."/>
            <person name="Bruce D."/>
            <person name="Goodwin L."/>
            <person name="Pitluck S."/>
            <person name="Larimer F."/>
            <person name="Land M.L."/>
            <person name="Hauser L."/>
            <person name="Emerson D."/>
        </authorList>
    </citation>
    <scope>NUCLEOTIDE SEQUENCE [LARGE SCALE GENOMIC DNA]</scope>
    <source>
        <strain evidence="3 4">SW2</strain>
    </source>
</reference>